<dbReference type="Proteomes" id="UP000887574">
    <property type="component" value="Unplaced"/>
</dbReference>
<name>A0A915CT25_9BILA</name>
<dbReference type="WBParaSite" id="jg12310">
    <property type="protein sequence ID" value="jg12310"/>
    <property type="gene ID" value="jg12310"/>
</dbReference>
<feature type="signal peptide" evidence="1">
    <location>
        <begin position="1"/>
        <end position="18"/>
    </location>
</feature>
<feature type="chain" id="PRO_5037297959" evidence="1">
    <location>
        <begin position="19"/>
        <end position="277"/>
    </location>
</feature>
<evidence type="ECO:0000313" key="2">
    <source>
        <dbReference type="Proteomes" id="UP000887574"/>
    </source>
</evidence>
<organism evidence="2 3">
    <name type="scientific">Ditylenchus dipsaci</name>
    <dbReference type="NCBI Taxonomy" id="166011"/>
    <lineage>
        <taxon>Eukaryota</taxon>
        <taxon>Metazoa</taxon>
        <taxon>Ecdysozoa</taxon>
        <taxon>Nematoda</taxon>
        <taxon>Chromadorea</taxon>
        <taxon>Rhabditida</taxon>
        <taxon>Tylenchina</taxon>
        <taxon>Tylenchomorpha</taxon>
        <taxon>Sphaerularioidea</taxon>
        <taxon>Anguinidae</taxon>
        <taxon>Anguininae</taxon>
        <taxon>Ditylenchus</taxon>
    </lineage>
</organism>
<proteinExistence type="predicted"/>
<dbReference type="AlphaFoldDB" id="A0A915CT25"/>
<keyword evidence="2" id="KW-1185">Reference proteome</keyword>
<sequence length="277" mass="31910">MSTCRANILASVLFEVLSFLERSELDGLALTSKHVNQFTTKYFSTNPLNCLNQLCISKYGNKAPTFWKAYTENGGTKSGKWIVKVLRVYLSYLESAGLALWKQALESISQLCRASKYEIEAHIEGREPMVVLREVLSWSTTSTGSSLTVKLIRASSFKSFHFHEYPWLYNCDLIQFSRFQSLVISIDFLIFLENIPKESKLKVQFQCSHRWDPAGTWDCMTELLLRAKQNNSSIDYWKCDFSWIIANVIVVLAIAGDRKMRKSSMNLLLFNLCYFQH</sequence>
<evidence type="ECO:0000256" key="1">
    <source>
        <dbReference type="SAM" id="SignalP"/>
    </source>
</evidence>
<reference evidence="3" key="1">
    <citation type="submission" date="2022-11" db="UniProtKB">
        <authorList>
            <consortium name="WormBaseParasite"/>
        </authorList>
    </citation>
    <scope>IDENTIFICATION</scope>
</reference>
<keyword evidence="1" id="KW-0732">Signal</keyword>
<evidence type="ECO:0000313" key="3">
    <source>
        <dbReference type="WBParaSite" id="jg12310"/>
    </source>
</evidence>
<protein>
    <submittedName>
        <fullName evidence="3">F-box domain-containing protein</fullName>
    </submittedName>
</protein>
<accession>A0A915CT25</accession>